<evidence type="ECO:0008006" key="5">
    <source>
        <dbReference type="Google" id="ProtNLM"/>
    </source>
</evidence>
<dbReference type="OrthoDB" id="9796962at2"/>
<dbReference type="STRING" id="1434072.SAMN05216210_1512"/>
<dbReference type="InterPro" id="IPR058248">
    <property type="entry name" value="Lxx211020-like"/>
</dbReference>
<feature type="region of interest" description="Disordered" evidence="1">
    <location>
        <begin position="144"/>
        <end position="164"/>
    </location>
</feature>
<dbReference type="InterPro" id="IPR036182">
    <property type="entry name" value="PCuAC_sf"/>
</dbReference>
<dbReference type="SUPFAM" id="SSF110087">
    <property type="entry name" value="DR1885-like metal-binding protein"/>
    <property type="match status" value="1"/>
</dbReference>
<name>A0A1H2FF38_9GAMM</name>
<evidence type="ECO:0000256" key="1">
    <source>
        <dbReference type="SAM" id="MobiDB-lite"/>
    </source>
</evidence>
<feature type="signal peptide" evidence="2">
    <location>
        <begin position="1"/>
        <end position="21"/>
    </location>
</feature>
<accession>A0A1H2FF38</accession>
<dbReference type="Proteomes" id="UP000243924">
    <property type="component" value="Chromosome I"/>
</dbReference>
<evidence type="ECO:0000256" key="2">
    <source>
        <dbReference type="SAM" id="SignalP"/>
    </source>
</evidence>
<organism evidence="3 4">
    <name type="scientific">Halopseudomonas salegens</name>
    <dbReference type="NCBI Taxonomy" id="1434072"/>
    <lineage>
        <taxon>Bacteria</taxon>
        <taxon>Pseudomonadati</taxon>
        <taxon>Pseudomonadota</taxon>
        <taxon>Gammaproteobacteria</taxon>
        <taxon>Pseudomonadales</taxon>
        <taxon>Pseudomonadaceae</taxon>
        <taxon>Halopseudomonas</taxon>
    </lineage>
</organism>
<sequence length="164" mass="17811">MRHLLTAALATAALLAQPLLANEYKHGDLSIDNPWSRAMPAVAQTGAVYLTIRNDGDKTDTLLSASTPAAGKTELHEHVHEDGLMKMREMSEVIIAAGETVEFKPGGYHVMLFSLQQELSAGSELPLTLIFAEAGEIEVSVQVVPSRGSHNDRRPNEHGNDHQH</sequence>
<feature type="chain" id="PRO_5009273930" description="Copper chaperone PCu(A)C" evidence="2">
    <location>
        <begin position="22"/>
        <end position="164"/>
    </location>
</feature>
<dbReference type="PANTHER" id="PTHR36302">
    <property type="entry name" value="BLR7088 PROTEIN"/>
    <property type="match status" value="1"/>
</dbReference>
<dbReference type="EMBL" id="LT629787">
    <property type="protein sequence ID" value="SDU05964.1"/>
    <property type="molecule type" value="Genomic_DNA"/>
</dbReference>
<protein>
    <recommendedName>
        <fullName evidence="5">Copper chaperone PCu(A)C</fullName>
    </recommendedName>
</protein>
<gene>
    <name evidence="3" type="ORF">SAMN05216210_1512</name>
</gene>
<dbReference type="InterPro" id="IPR007410">
    <property type="entry name" value="LpqE-like"/>
</dbReference>
<evidence type="ECO:0000313" key="4">
    <source>
        <dbReference type="Proteomes" id="UP000243924"/>
    </source>
</evidence>
<keyword evidence="2" id="KW-0732">Signal</keyword>
<dbReference type="Pfam" id="PF04314">
    <property type="entry name" value="PCuAC"/>
    <property type="match status" value="1"/>
</dbReference>
<dbReference type="PANTHER" id="PTHR36302:SF1">
    <property type="entry name" value="COPPER CHAPERONE PCU(A)C"/>
    <property type="match status" value="1"/>
</dbReference>
<dbReference type="AlphaFoldDB" id="A0A1H2FF38"/>
<feature type="compositionally biased region" description="Basic and acidic residues" evidence="1">
    <location>
        <begin position="149"/>
        <end position="164"/>
    </location>
</feature>
<evidence type="ECO:0000313" key="3">
    <source>
        <dbReference type="EMBL" id="SDU05964.1"/>
    </source>
</evidence>
<dbReference type="Gene3D" id="2.60.40.1890">
    <property type="entry name" value="PCu(A)C copper chaperone"/>
    <property type="match status" value="1"/>
</dbReference>
<reference evidence="4" key="1">
    <citation type="submission" date="2016-10" db="EMBL/GenBank/DDBJ databases">
        <authorList>
            <person name="Varghese N."/>
            <person name="Submissions S."/>
        </authorList>
    </citation>
    <scope>NUCLEOTIDE SEQUENCE [LARGE SCALE GENOMIC DNA]</scope>
    <source>
        <strain evidence="4">CECT 8338</strain>
    </source>
</reference>
<keyword evidence="4" id="KW-1185">Reference proteome</keyword>
<proteinExistence type="predicted"/>
<dbReference type="RefSeq" id="WP_092385655.1">
    <property type="nucleotide sequence ID" value="NZ_LT629787.1"/>
</dbReference>